<dbReference type="AlphaFoldDB" id="A0A8S9XSL6"/>
<dbReference type="Proteomes" id="UP000466442">
    <property type="component" value="Linkage Group LG5"/>
</dbReference>
<organism evidence="2 3">
    <name type="scientific">Apolygus lucorum</name>
    <name type="common">Small green plant bug</name>
    <name type="synonym">Lygocoris lucorum</name>
    <dbReference type="NCBI Taxonomy" id="248454"/>
    <lineage>
        <taxon>Eukaryota</taxon>
        <taxon>Metazoa</taxon>
        <taxon>Ecdysozoa</taxon>
        <taxon>Arthropoda</taxon>
        <taxon>Hexapoda</taxon>
        <taxon>Insecta</taxon>
        <taxon>Pterygota</taxon>
        <taxon>Neoptera</taxon>
        <taxon>Paraneoptera</taxon>
        <taxon>Hemiptera</taxon>
        <taxon>Heteroptera</taxon>
        <taxon>Panheteroptera</taxon>
        <taxon>Cimicomorpha</taxon>
        <taxon>Miridae</taxon>
        <taxon>Mirini</taxon>
        <taxon>Apolygus</taxon>
    </lineage>
</organism>
<dbReference type="OrthoDB" id="6609808at2759"/>
<evidence type="ECO:0008006" key="4">
    <source>
        <dbReference type="Google" id="ProtNLM"/>
    </source>
</evidence>
<evidence type="ECO:0000313" key="2">
    <source>
        <dbReference type="EMBL" id="KAF6211218.1"/>
    </source>
</evidence>
<sequence>MEWMRWHVLGSLRPLEHMAGPLRCQYDFKKKCQFDVQKKSDLNQARVKAPSTDRKQQQLLRDVVSMEKPEVFPVEDMFETGNISETPPDTQSLPGRPQPLKNKRNLIKKKQEDKDPREEEAYEMMKLAAAQLTEKDEACLFGQMVAAKLRKLGPRNRSVAENQIQNFLFQMEMQEMGPPPQQQVQLLMPQRPTHLPVPQPPTSPIAPFPSDSVACSPAYVISSPSHSTTTESRTSPTAPVYLSLNATDEVTTENDSFDLNRFLSFRKN</sequence>
<gene>
    <name evidence="2" type="ORF">GE061_014334</name>
</gene>
<accession>A0A8S9XSL6</accession>
<protein>
    <recommendedName>
        <fullName evidence="4">BESS domain-containing protein</fullName>
    </recommendedName>
</protein>
<evidence type="ECO:0000256" key="1">
    <source>
        <dbReference type="SAM" id="MobiDB-lite"/>
    </source>
</evidence>
<keyword evidence="3" id="KW-1185">Reference proteome</keyword>
<proteinExistence type="predicted"/>
<name>A0A8S9XSL6_APOLU</name>
<reference evidence="2" key="1">
    <citation type="journal article" date="2021" name="Mol. Ecol. Resour.">
        <title>Apolygus lucorum genome provides insights into omnivorousness and mesophyll feeding.</title>
        <authorList>
            <person name="Liu Y."/>
            <person name="Liu H."/>
            <person name="Wang H."/>
            <person name="Huang T."/>
            <person name="Liu B."/>
            <person name="Yang B."/>
            <person name="Yin L."/>
            <person name="Li B."/>
            <person name="Zhang Y."/>
            <person name="Zhang S."/>
            <person name="Jiang F."/>
            <person name="Zhang X."/>
            <person name="Ren Y."/>
            <person name="Wang B."/>
            <person name="Wang S."/>
            <person name="Lu Y."/>
            <person name="Wu K."/>
            <person name="Fan W."/>
            <person name="Wang G."/>
        </authorList>
    </citation>
    <scope>NUCLEOTIDE SEQUENCE</scope>
    <source>
        <strain evidence="2">12Hb</strain>
    </source>
</reference>
<comment type="caution">
    <text evidence="2">The sequence shown here is derived from an EMBL/GenBank/DDBJ whole genome shotgun (WGS) entry which is preliminary data.</text>
</comment>
<evidence type="ECO:0000313" key="3">
    <source>
        <dbReference type="Proteomes" id="UP000466442"/>
    </source>
</evidence>
<feature type="compositionally biased region" description="Polar residues" evidence="1">
    <location>
        <begin position="81"/>
        <end position="93"/>
    </location>
</feature>
<feature type="region of interest" description="Disordered" evidence="1">
    <location>
        <begin position="78"/>
        <end position="117"/>
    </location>
</feature>
<dbReference type="EMBL" id="WIXP02000005">
    <property type="protein sequence ID" value="KAF6211218.1"/>
    <property type="molecule type" value="Genomic_DNA"/>
</dbReference>